<dbReference type="SUPFAM" id="SSF48498">
    <property type="entry name" value="Tetracyclin repressor-like, C-terminal domain"/>
    <property type="match status" value="1"/>
</dbReference>
<dbReference type="InterPro" id="IPR009057">
    <property type="entry name" value="Homeodomain-like_sf"/>
</dbReference>
<evidence type="ECO:0000313" key="4">
    <source>
        <dbReference type="EMBL" id="QAZ67730.1"/>
    </source>
</evidence>
<name>A0A4P6HNU6_9BACT</name>
<feature type="domain" description="HTH tetR-type" evidence="3">
    <location>
        <begin position="5"/>
        <end position="65"/>
    </location>
</feature>
<dbReference type="EMBL" id="CP026538">
    <property type="protein sequence ID" value="QAZ67730.1"/>
    <property type="molecule type" value="Genomic_DNA"/>
</dbReference>
<protein>
    <submittedName>
        <fullName evidence="4">TetR family transcriptional regulator</fullName>
    </submittedName>
</protein>
<dbReference type="KEGG" id="dcb:C3Y92_11050"/>
<dbReference type="InterPro" id="IPR041474">
    <property type="entry name" value="NicS_C"/>
</dbReference>
<sequence>MEIPPDIASRILDAAAEEFAGQGFAGAKVEAIAKRAGVNKAGLYYHVGNKEKLYEAVMLRLFGQVAGAVEQAAVPGLSPGEALAALAEALAGLFTRLPMLPRIMALEMASGAANMPAAAMMEFRRIFGVTRGILTRGQEAGLLRPAEPVFVHLTLVGGMIVYSLSEPLRRRFAQVAQAMGMRTDMPVGEMGAFLAGVLARGLAAEPKEGGA</sequence>
<evidence type="ECO:0000256" key="2">
    <source>
        <dbReference type="PROSITE-ProRule" id="PRU00335"/>
    </source>
</evidence>
<gene>
    <name evidence="4" type="ORF">C3Y92_11050</name>
</gene>
<dbReference type="InterPro" id="IPR001647">
    <property type="entry name" value="HTH_TetR"/>
</dbReference>
<dbReference type="PRINTS" id="PR00455">
    <property type="entry name" value="HTHTETR"/>
</dbReference>
<dbReference type="PANTHER" id="PTHR30055:SF223">
    <property type="entry name" value="HTH-TYPE TRANSCRIPTIONAL REGULATOR UIDR"/>
    <property type="match status" value="1"/>
</dbReference>
<keyword evidence="5" id="KW-1185">Reference proteome</keyword>
<dbReference type="Pfam" id="PF00440">
    <property type="entry name" value="TetR_N"/>
    <property type="match status" value="1"/>
</dbReference>
<accession>A0A4P6HNU6</accession>
<evidence type="ECO:0000259" key="3">
    <source>
        <dbReference type="PROSITE" id="PS50977"/>
    </source>
</evidence>
<dbReference type="AlphaFoldDB" id="A0A4P6HNU6"/>
<dbReference type="PROSITE" id="PS50977">
    <property type="entry name" value="HTH_TETR_2"/>
    <property type="match status" value="1"/>
</dbReference>
<feature type="DNA-binding region" description="H-T-H motif" evidence="2">
    <location>
        <begin position="28"/>
        <end position="47"/>
    </location>
</feature>
<reference evidence="4 5" key="1">
    <citation type="submission" date="2018-02" db="EMBL/GenBank/DDBJ databases">
        <title>Genome sequence of Desulfovibrio carbinolicus DSM 3852.</title>
        <authorList>
            <person name="Wilbanks E."/>
            <person name="Skennerton C.T."/>
            <person name="Orphan V.J."/>
        </authorList>
    </citation>
    <scope>NUCLEOTIDE SEQUENCE [LARGE SCALE GENOMIC DNA]</scope>
    <source>
        <strain evidence="4 5">DSM 3852</strain>
    </source>
</reference>
<dbReference type="Gene3D" id="1.10.357.10">
    <property type="entry name" value="Tetracycline Repressor, domain 2"/>
    <property type="match status" value="1"/>
</dbReference>
<evidence type="ECO:0000256" key="1">
    <source>
        <dbReference type="ARBA" id="ARBA00023125"/>
    </source>
</evidence>
<dbReference type="RefSeq" id="WP_129352574.1">
    <property type="nucleotide sequence ID" value="NZ_CP026538.1"/>
</dbReference>
<dbReference type="GO" id="GO:0003700">
    <property type="term" value="F:DNA-binding transcription factor activity"/>
    <property type="evidence" value="ECO:0007669"/>
    <property type="project" value="TreeGrafter"/>
</dbReference>
<dbReference type="GO" id="GO:0000976">
    <property type="term" value="F:transcription cis-regulatory region binding"/>
    <property type="evidence" value="ECO:0007669"/>
    <property type="project" value="TreeGrafter"/>
</dbReference>
<evidence type="ECO:0000313" key="5">
    <source>
        <dbReference type="Proteomes" id="UP000293296"/>
    </source>
</evidence>
<dbReference type="OrthoDB" id="9790413at2"/>
<dbReference type="InterPro" id="IPR050109">
    <property type="entry name" value="HTH-type_TetR-like_transc_reg"/>
</dbReference>
<keyword evidence="1 2" id="KW-0238">DNA-binding</keyword>
<dbReference type="InterPro" id="IPR036271">
    <property type="entry name" value="Tet_transcr_reg_TetR-rel_C_sf"/>
</dbReference>
<dbReference type="Proteomes" id="UP000293296">
    <property type="component" value="Chromosome"/>
</dbReference>
<dbReference type="SUPFAM" id="SSF46689">
    <property type="entry name" value="Homeodomain-like"/>
    <property type="match status" value="1"/>
</dbReference>
<dbReference type="Pfam" id="PF17938">
    <property type="entry name" value="TetR_C_29"/>
    <property type="match status" value="1"/>
</dbReference>
<dbReference type="PANTHER" id="PTHR30055">
    <property type="entry name" value="HTH-TYPE TRANSCRIPTIONAL REGULATOR RUTR"/>
    <property type="match status" value="1"/>
</dbReference>
<proteinExistence type="predicted"/>
<organism evidence="4 5">
    <name type="scientific">Solidesulfovibrio carbinolicus</name>
    <dbReference type="NCBI Taxonomy" id="296842"/>
    <lineage>
        <taxon>Bacteria</taxon>
        <taxon>Pseudomonadati</taxon>
        <taxon>Thermodesulfobacteriota</taxon>
        <taxon>Desulfovibrionia</taxon>
        <taxon>Desulfovibrionales</taxon>
        <taxon>Desulfovibrionaceae</taxon>
        <taxon>Solidesulfovibrio</taxon>
    </lineage>
</organism>